<proteinExistence type="predicted"/>
<dbReference type="SUPFAM" id="SSF81383">
    <property type="entry name" value="F-box domain"/>
    <property type="match status" value="1"/>
</dbReference>
<organism evidence="3 4">
    <name type="scientific">Aureobasidium pullulans</name>
    <name type="common">Black yeast</name>
    <name type="synonym">Pullularia pullulans</name>
    <dbReference type="NCBI Taxonomy" id="5580"/>
    <lineage>
        <taxon>Eukaryota</taxon>
        <taxon>Fungi</taxon>
        <taxon>Dikarya</taxon>
        <taxon>Ascomycota</taxon>
        <taxon>Pezizomycotina</taxon>
        <taxon>Dothideomycetes</taxon>
        <taxon>Dothideomycetidae</taxon>
        <taxon>Dothideales</taxon>
        <taxon>Saccotheciaceae</taxon>
        <taxon>Aureobasidium</taxon>
    </lineage>
</organism>
<reference evidence="3 4" key="1">
    <citation type="submission" date="2023-11" db="EMBL/GenBank/DDBJ databases">
        <title>Draft genome sequence and annotation of the polyextremotolerant black yeast-like fungus Aureobasidium pullulans NRRL 62042.</title>
        <authorList>
            <person name="Dielentheis-Frenken M.R.E."/>
            <person name="Wibberg D."/>
            <person name="Blank L.M."/>
            <person name="Tiso T."/>
        </authorList>
    </citation>
    <scope>NUCLEOTIDE SEQUENCE [LARGE SCALE GENOMIC DNA]</scope>
    <source>
        <strain evidence="3 4">NRRL 62042</strain>
    </source>
</reference>
<feature type="domain" description="F-box" evidence="2">
    <location>
        <begin position="1"/>
        <end position="55"/>
    </location>
</feature>
<dbReference type="CDD" id="cd09917">
    <property type="entry name" value="F-box_SF"/>
    <property type="match status" value="1"/>
</dbReference>
<evidence type="ECO:0000313" key="4">
    <source>
        <dbReference type="Proteomes" id="UP001341245"/>
    </source>
</evidence>
<dbReference type="PROSITE" id="PS50181">
    <property type="entry name" value="FBOX"/>
    <property type="match status" value="1"/>
</dbReference>
<dbReference type="EMBL" id="JASGXD010000014">
    <property type="protein sequence ID" value="KAK6001267.1"/>
    <property type="molecule type" value="Genomic_DNA"/>
</dbReference>
<sequence>MHTLSTLPPEIQLMILDYVDDSGLLTLNLTCRTIHNLLRPIIASTFGADRTFELSEAGMSALVRLSQDPITACHLKTLIIVHSGQRQPVQNHEILQGALQQLGTFGRLQSIGVRHATTKTTHFEPDIELAHNRIRKFLKKCLLNFALESGLPISNVIFEIDIQLDIPASGYYRRCWVPPSSIQDTFVTEFAAIRDTLNTLDTMSFPGVARTLRFVRKGAEGTRKSARMTYDPRQRSFYGSQLLADDWILARRWLATSLMLKTVTLLDCEVELLAFSNLMITPTLESISIKQALLFRDGSTRLRWRDGRIYGSHRRNDWVDVFDDLDERCPILSHCLLGRLRYNKARMCRKPVWEANNHGNVGQLLYDLSWSNRSRPEFKKENAPDADSRKPRKKAPRTKRIRFTHKKRKSSASVSSAQRSS</sequence>
<keyword evidence="4" id="KW-1185">Reference proteome</keyword>
<evidence type="ECO:0000256" key="1">
    <source>
        <dbReference type="SAM" id="MobiDB-lite"/>
    </source>
</evidence>
<feature type="region of interest" description="Disordered" evidence="1">
    <location>
        <begin position="376"/>
        <end position="421"/>
    </location>
</feature>
<evidence type="ECO:0000259" key="2">
    <source>
        <dbReference type="PROSITE" id="PS50181"/>
    </source>
</evidence>
<dbReference type="InterPro" id="IPR036047">
    <property type="entry name" value="F-box-like_dom_sf"/>
</dbReference>
<dbReference type="InterPro" id="IPR001810">
    <property type="entry name" value="F-box_dom"/>
</dbReference>
<comment type="caution">
    <text evidence="3">The sequence shown here is derived from an EMBL/GenBank/DDBJ whole genome shotgun (WGS) entry which is preliminary data.</text>
</comment>
<dbReference type="Proteomes" id="UP001341245">
    <property type="component" value="Unassembled WGS sequence"/>
</dbReference>
<accession>A0ABR0TAX9</accession>
<name>A0ABR0TAX9_AURPU</name>
<feature type="compositionally biased region" description="Basic and acidic residues" evidence="1">
    <location>
        <begin position="376"/>
        <end position="389"/>
    </location>
</feature>
<evidence type="ECO:0000313" key="3">
    <source>
        <dbReference type="EMBL" id="KAK6001267.1"/>
    </source>
</evidence>
<protein>
    <recommendedName>
        <fullName evidence="2">F-box domain-containing protein</fullName>
    </recommendedName>
</protein>
<feature type="compositionally biased region" description="Basic residues" evidence="1">
    <location>
        <begin position="390"/>
        <end position="410"/>
    </location>
</feature>
<gene>
    <name evidence="3" type="ORF">QM012_002598</name>
</gene>
<feature type="compositionally biased region" description="Low complexity" evidence="1">
    <location>
        <begin position="411"/>
        <end position="421"/>
    </location>
</feature>